<dbReference type="Gene3D" id="1.20.1440.130">
    <property type="entry name" value="VKOR domain"/>
    <property type="match status" value="1"/>
</dbReference>
<evidence type="ECO:0000256" key="3">
    <source>
        <dbReference type="ARBA" id="ARBA00022692"/>
    </source>
</evidence>
<evidence type="ECO:0000256" key="8">
    <source>
        <dbReference type="ARBA" id="ARBA00023157"/>
    </source>
</evidence>
<evidence type="ECO:0000256" key="9">
    <source>
        <dbReference type="ARBA" id="ARBA00023284"/>
    </source>
</evidence>
<evidence type="ECO:0000256" key="10">
    <source>
        <dbReference type="SAM" id="Phobius"/>
    </source>
</evidence>
<name>A0A4Q9V056_9ACTO</name>
<keyword evidence="6" id="KW-0560">Oxidoreductase</keyword>
<feature type="transmembrane region" description="Helical" evidence="10">
    <location>
        <begin position="204"/>
        <end position="224"/>
    </location>
</feature>
<dbReference type="AlphaFoldDB" id="A0A4Q9V056"/>
<dbReference type="GO" id="GO:0048038">
    <property type="term" value="F:quinone binding"/>
    <property type="evidence" value="ECO:0007669"/>
    <property type="project" value="UniProtKB-KW"/>
</dbReference>
<dbReference type="GO" id="GO:0016020">
    <property type="term" value="C:membrane"/>
    <property type="evidence" value="ECO:0007669"/>
    <property type="project" value="UniProtKB-SubCell"/>
</dbReference>
<evidence type="ECO:0000259" key="11">
    <source>
        <dbReference type="SMART" id="SM00756"/>
    </source>
</evidence>
<accession>A0A4Q9V056</accession>
<feature type="domain" description="Vitamin K epoxide reductase" evidence="11">
    <location>
        <begin position="40"/>
        <end position="182"/>
    </location>
</feature>
<organism evidence="12 13">
    <name type="scientific">Arcanobacterium bovis</name>
    <dbReference type="NCBI Taxonomy" id="2529275"/>
    <lineage>
        <taxon>Bacteria</taxon>
        <taxon>Bacillati</taxon>
        <taxon>Actinomycetota</taxon>
        <taxon>Actinomycetes</taxon>
        <taxon>Actinomycetales</taxon>
        <taxon>Actinomycetaceae</taxon>
        <taxon>Arcanobacterium</taxon>
    </lineage>
</organism>
<evidence type="ECO:0000313" key="13">
    <source>
        <dbReference type="Proteomes" id="UP000293036"/>
    </source>
</evidence>
<keyword evidence="13" id="KW-1185">Reference proteome</keyword>
<dbReference type="InterPro" id="IPR012932">
    <property type="entry name" value="VKOR"/>
</dbReference>
<protein>
    <recommendedName>
        <fullName evidence="11">Vitamin K epoxide reductase domain-containing protein</fullName>
    </recommendedName>
</protein>
<evidence type="ECO:0000256" key="4">
    <source>
        <dbReference type="ARBA" id="ARBA00022719"/>
    </source>
</evidence>
<gene>
    <name evidence="12" type="ORF">EZJ44_04100</name>
</gene>
<evidence type="ECO:0000256" key="5">
    <source>
        <dbReference type="ARBA" id="ARBA00022989"/>
    </source>
</evidence>
<comment type="similarity">
    <text evidence="2">Belongs to the VKOR family.</text>
</comment>
<evidence type="ECO:0000256" key="6">
    <source>
        <dbReference type="ARBA" id="ARBA00023002"/>
    </source>
</evidence>
<evidence type="ECO:0000256" key="1">
    <source>
        <dbReference type="ARBA" id="ARBA00004141"/>
    </source>
</evidence>
<keyword evidence="3 10" id="KW-0812">Transmembrane</keyword>
<keyword evidence="5 10" id="KW-1133">Transmembrane helix</keyword>
<keyword evidence="9" id="KW-0676">Redox-active center</keyword>
<reference evidence="12 13" key="1">
    <citation type="submission" date="2019-02" db="EMBL/GenBank/DDBJ databases">
        <title>Arcanobacterium bovis sp. nov., isolated from the milk of a cow with mastitis.</title>
        <authorList>
            <person name="Sammra O."/>
            <person name="Foster G."/>
            <person name="Hassan A."/>
            <person name="Alssahen M."/>
            <person name="Laemmler C."/>
            <person name="Borowiak M."/>
            <person name="Malorny B."/>
            <person name="Abdulmawjood A."/>
        </authorList>
    </citation>
    <scope>NUCLEOTIDE SEQUENCE [LARGE SCALE GENOMIC DNA]</scope>
    <source>
        <strain evidence="12 13">C605018/01/1</strain>
    </source>
</reference>
<proteinExistence type="inferred from homology"/>
<feature type="transmembrane region" description="Helical" evidence="10">
    <location>
        <begin position="44"/>
        <end position="63"/>
    </location>
</feature>
<dbReference type="Pfam" id="PF07884">
    <property type="entry name" value="VKOR"/>
    <property type="match status" value="1"/>
</dbReference>
<keyword evidence="4" id="KW-0874">Quinone</keyword>
<keyword evidence="7 10" id="KW-0472">Membrane</keyword>
<dbReference type="GO" id="GO:0016491">
    <property type="term" value="F:oxidoreductase activity"/>
    <property type="evidence" value="ECO:0007669"/>
    <property type="project" value="UniProtKB-KW"/>
</dbReference>
<dbReference type="SMART" id="SM00756">
    <property type="entry name" value="VKc"/>
    <property type="match status" value="1"/>
</dbReference>
<dbReference type="Proteomes" id="UP000293036">
    <property type="component" value="Unassembled WGS sequence"/>
</dbReference>
<feature type="transmembrane region" description="Helical" evidence="10">
    <location>
        <begin position="157"/>
        <end position="179"/>
    </location>
</feature>
<sequence>MALDRQVKTMNHELSESEIDRRLAQLRGDADTHQREGGAHRSTAWVLCIASAIAFIAAMALMMSEKAKLENPSSSLVCDVNPLIGCGKWVGTWQNEVVFGISNSLLGVAFFAALLALSLSLLTGSKLHRAMWIALSGAMLLGAVWVIWFMYQSLVVAHSICPFCMIVWLCMIPLSITIWGRSAQAGHLGTSCETAGRFIVRNRFVIAAIAYAALITLLVVWFWADWQLLF</sequence>
<comment type="caution">
    <text evidence="12">The sequence shown here is derived from an EMBL/GenBank/DDBJ whole genome shotgun (WGS) entry which is preliminary data.</text>
</comment>
<evidence type="ECO:0000256" key="7">
    <source>
        <dbReference type="ARBA" id="ARBA00023136"/>
    </source>
</evidence>
<dbReference type="OrthoDB" id="9783799at2"/>
<comment type="subcellular location">
    <subcellularLocation>
        <location evidence="1">Membrane</location>
        <topology evidence="1">Multi-pass membrane protein</topology>
    </subcellularLocation>
</comment>
<dbReference type="EMBL" id="SJDT01000003">
    <property type="protein sequence ID" value="TBW22027.1"/>
    <property type="molecule type" value="Genomic_DNA"/>
</dbReference>
<dbReference type="InterPro" id="IPR038354">
    <property type="entry name" value="VKOR_sf"/>
</dbReference>
<keyword evidence="8" id="KW-1015">Disulfide bond</keyword>
<feature type="transmembrane region" description="Helical" evidence="10">
    <location>
        <begin position="97"/>
        <end position="119"/>
    </location>
</feature>
<evidence type="ECO:0000313" key="12">
    <source>
        <dbReference type="EMBL" id="TBW22027.1"/>
    </source>
</evidence>
<feature type="transmembrane region" description="Helical" evidence="10">
    <location>
        <begin position="131"/>
        <end position="151"/>
    </location>
</feature>
<evidence type="ECO:0000256" key="2">
    <source>
        <dbReference type="ARBA" id="ARBA00006214"/>
    </source>
</evidence>